<proteinExistence type="predicted"/>
<evidence type="ECO:0000256" key="1">
    <source>
        <dbReference type="SAM" id="Phobius"/>
    </source>
</evidence>
<dbReference type="EMBL" id="KB308612">
    <property type="protein sequence ID" value="ELT97266.1"/>
    <property type="molecule type" value="Genomic_DNA"/>
</dbReference>
<feature type="transmembrane region" description="Helical" evidence="1">
    <location>
        <begin position="6"/>
        <end position="28"/>
    </location>
</feature>
<evidence type="ECO:0000313" key="2">
    <source>
        <dbReference type="EMBL" id="ELT97266.1"/>
    </source>
</evidence>
<protein>
    <submittedName>
        <fullName evidence="2 3">Uncharacterized protein</fullName>
    </submittedName>
</protein>
<reference evidence="2 4" key="2">
    <citation type="journal article" date="2013" name="Nature">
        <title>Insights into bilaterian evolution from three spiralian genomes.</title>
        <authorList>
            <person name="Simakov O."/>
            <person name="Marletaz F."/>
            <person name="Cho S.J."/>
            <person name="Edsinger-Gonzales E."/>
            <person name="Havlak P."/>
            <person name="Hellsten U."/>
            <person name="Kuo D.H."/>
            <person name="Larsson T."/>
            <person name="Lv J."/>
            <person name="Arendt D."/>
            <person name="Savage R."/>
            <person name="Osoegawa K."/>
            <person name="de Jong P."/>
            <person name="Grimwood J."/>
            <person name="Chapman J.A."/>
            <person name="Shapiro H."/>
            <person name="Aerts A."/>
            <person name="Otillar R.P."/>
            <person name="Terry A.Y."/>
            <person name="Boore J.L."/>
            <person name="Grigoriev I.V."/>
            <person name="Lindberg D.R."/>
            <person name="Seaver E.C."/>
            <person name="Weisblat D.A."/>
            <person name="Putnam N.H."/>
            <person name="Rokhsar D.S."/>
        </authorList>
    </citation>
    <scope>NUCLEOTIDE SEQUENCE</scope>
    <source>
        <strain evidence="2 4">I ESC-2004</strain>
    </source>
</reference>
<organism evidence="2">
    <name type="scientific">Capitella teleta</name>
    <name type="common">Polychaete worm</name>
    <dbReference type="NCBI Taxonomy" id="283909"/>
    <lineage>
        <taxon>Eukaryota</taxon>
        <taxon>Metazoa</taxon>
        <taxon>Spiralia</taxon>
        <taxon>Lophotrochozoa</taxon>
        <taxon>Annelida</taxon>
        <taxon>Polychaeta</taxon>
        <taxon>Sedentaria</taxon>
        <taxon>Scolecida</taxon>
        <taxon>Capitellidae</taxon>
        <taxon>Capitella</taxon>
    </lineage>
</organism>
<feature type="transmembrane region" description="Helical" evidence="1">
    <location>
        <begin position="40"/>
        <end position="60"/>
    </location>
</feature>
<name>R7U0T3_CAPTE</name>
<evidence type="ECO:0000313" key="4">
    <source>
        <dbReference type="Proteomes" id="UP000014760"/>
    </source>
</evidence>
<evidence type="ECO:0000313" key="3">
    <source>
        <dbReference type="EnsemblMetazoa" id="CapteP199326"/>
    </source>
</evidence>
<keyword evidence="1" id="KW-0472">Membrane</keyword>
<dbReference type="AlphaFoldDB" id="R7U0T3"/>
<dbReference type="HOGENOM" id="CLU_1556743_0_0_1"/>
<reference evidence="3" key="3">
    <citation type="submission" date="2015-06" db="UniProtKB">
        <authorList>
            <consortium name="EnsemblMetazoa"/>
        </authorList>
    </citation>
    <scope>IDENTIFICATION</scope>
</reference>
<keyword evidence="1" id="KW-1133">Transmembrane helix</keyword>
<reference evidence="4" key="1">
    <citation type="submission" date="2012-12" db="EMBL/GenBank/DDBJ databases">
        <authorList>
            <person name="Hellsten U."/>
            <person name="Grimwood J."/>
            <person name="Chapman J.A."/>
            <person name="Shapiro H."/>
            <person name="Aerts A."/>
            <person name="Otillar R.P."/>
            <person name="Terry A.Y."/>
            <person name="Boore J.L."/>
            <person name="Simakov O."/>
            <person name="Marletaz F."/>
            <person name="Cho S.-J."/>
            <person name="Edsinger-Gonzales E."/>
            <person name="Havlak P."/>
            <person name="Kuo D.-H."/>
            <person name="Larsson T."/>
            <person name="Lv J."/>
            <person name="Arendt D."/>
            <person name="Savage R."/>
            <person name="Osoegawa K."/>
            <person name="de Jong P."/>
            <person name="Lindberg D.R."/>
            <person name="Seaver E.C."/>
            <person name="Weisblat D.A."/>
            <person name="Putnam N.H."/>
            <person name="Grigoriev I.V."/>
            <person name="Rokhsar D.S."/>
        </authorList>
    </citation>
    <scope>NUCLEOTIDE SEQUENCE</scope>
    <source>
        <strain evidence="4">I ESC-2004</strain>
    </source>
</reference>
<dbReference type="EnsemblMetazoa" id="CapteT199326">
    <property type="protein sequence ID" value="CapteP199326"/>
    <property type="gene ID" value="CapteG199326"/>
</dbReference>
<gene>
    <name evidence="2" type="ORF">CAPTEDRAFT_199326</name>
</gene>
<sequence>MACVKWTSRWWLSFIWYCLWYIPDLLITMHKHLSGLKVKLCHVFSLLAAVLGFLFCSNLVSGLKAHNLLKSPQRNCSNVKEYHSGHQRKRLHTDLPSLKNLVDEAATNTGQSQWSGKPSGWSPLSESRNFTHFLDSELSYSFHMQERPTENFPYLLSSLNWRSSSQTCLFSL</sequence>
<keyword evidence="1" id="KW-0812">Transmembrane</keyword>
<dbReference type="EMBL" id="AMQN01010979">
    <property type="status" value="NOT_ANNOTATED_CDS"/>
    <property type="molecule type" value="Genomic_DNA"/>
</dbReference>
<dbReference type="Proteomes" id="UP000014760">
    <property type="component" value="Unassembled WGS sequence"/>
</dbReference>
<keyword evidence="4" id="KW-1185">Reference proteome</keyword>
<accession>R7U0T3</accession>